<dbReference type="InterPro" id="IPR017441">
    <property type="entry name" value="Protein_kinase_ATP_BS"/>
</dbReference>
<keyword evidence="5" id="KW-0418">Kinase</keyword>
<evidence type="ECO:0000256" key="10">
    <source>
        <dbReference type="ARBA" id="ARBA00078273"/>
    </source>
</evidence>
<comment type="similarity">
    <text evidence="12">Belongs to the protein kinase superfamily.</text>
</comment>
<dbReference type="InterPro" id="IPR000719">
    <property type="entry name" value="Prot_kinase_dom"/>
</dbReference>
<dbReference type="Gene3D" id="1.10.510.10">
    <property type="entry name" value="Transferase(Phosphotransferase) domain 1"/>
    <property type="match status" value="1"/>
</dbReference>
<feature type="domain" description="Protein kinase" evidence="13">
    <location>
        <begin position="51"/>
        <end position="317"/>
    </location>
</feature>
<dbReference type="SUPFAM" id="SSF56112">
    <property type="entry name" value="Protein kinase-like (PK-like)"/>
    <property type="match status" value="1"/>
</dbReference>
<dbReference type="GO" id="GO:0005524">
    <property type="term" value="F:ATP binding"/>
    <property type="evidence" value="ECO:0007669"/>
    <property type="project" value="UniProtKB-UniRule"/>
</dbReference>
<comment type="catalytic activity">
    <reaction evidence="8">
        <text>L-seryl-[protein] + ATP = O-phospho-L-seryl-[protein] + ADP + H(+)</text>
        <dbReference type="Rhea" id="RHEA:17989"/>
        <dbReference type="Rhea" id="RHEA-COMP:9863"/>
        <dbReference type="Rhea" id="RHEA-COMP:11604"/>
        <dbReference type="ChEBI" id="CHEBI:15378"/>
        <dbReference type="ChEBI" id="CHEBI:29999"/>
        <dbReference type="ChEBI" id="CHEBI:30616"/>
        <dbReference type="ChEBI" id="CHEBI:83421"/>
        <dbReference type="ChEBI" id="CHEBI:456216"/>
        <dbReference type="EC" id="2.7.11.1"/>
    </reaction>
</comment>
<dbReference type="EC" id="2.7.11.1" evidence="1"/>
<keyword evidence="2 12" id="KW-0723">Serine/threonine-protein kinase</keyword>
<evidence type="ECO:0000259" key="13">
    <source>
        <dbReference type="PROSITE" id="PS50011"/>
    </source>
</evidence>
<evidence type="ECO:0000256" key="1">
    <source>
        <dbReference type="ARBA" id="ARBA00012513"/>
    </source>
</evidence>
<dbReference type="FunFam" id="1.10.510.10:FF:000515">
    <property type="entry name" value="serine/threonine-protein kinase SBK2"/>
    <property type="match status" value="1"/>
</dbReference>
<evidence type="ECO:0000313" key="14">
    <source>
        <dbReference type="Ensembl" id="ENSSCAP00000005791.1"/>
    </source>
</evidence>
<evidence type="ECO:0000256" key="9">
    <source>
        <dbReference type="ARBA" id="ARBA00071613"/>
    </source>
</evidence>
<sequence length="384" mass="42604">AFCHVPVPKGHVCLICSVTAAVPERAAPTKLEELLEITAQSLVRAEVAEHYEVVRELGRGKYGHVMLVTHRQRGTPMALKLLPKASTKLHTFLYEYCVALSLATHPAIIGMFGIAIESSQYYGFLYEPALHKDLISIIKPRDGIPEPAAKQCAKQLVSALEFIHSRGLVYRDIKPENVLLFDPDCRLVKLTDFGLTRPKGTKLKLVAGVIPYTAPELSNTADAQGVPIDTSMDAWAFGVLLFCLLTGYFPWEQSLPEDPFFEDFMQWQETGLEKDVPRHWKRLTAEAAGMLRSLLALDPAKRGPVSGVLRYVGCPWRLEAEHLAKTILQGSGKGSCCPHHPQSSCWERLNGKELCANTLVLCTPSLWLQEGWPGAQHCKGQHFS</sequence>
<evidence type="ECO:0000256" key="3">
    <source>
        <dbReference type="ARBA" id="ARBA00022679"/>
    </source>
</evidence>
<dbReference type="PROSITE" id="PS50011">
    <property type="entry name" value="PROTEIN_KINASE_DOM"/>
    <property type="match status" value="1"/>
</dbReference>
<evidence type="ECO:0000256" key="2">
    <source>
        <dbReference type="ARBA" id="ARBA00022527"/>
    </source>
</evidence>
<organism evidence="14 15">
    <name type="scientific">Serinus canaria</name>
    <name type="common">Island canary</name>
    <name type="synonym">Fringilla canaria</name>
    <dbReference type="NCBI Taxonomy" id="9135"/>
    <lineage>
        <taxon>Eukaryota</taxon>
        <taxon>Metazoa</taxon>
        <taxon>Chordata</taxon>
        <taxon>Craniata</taxon>
        <taxon>Vertebrata</taxon>
        <taxon>Euteleostomi</taxon>
        <taxon>Archelosauria</taxon>
        <taxon>Archosauria</taxon>
        <taxon>Dinosauria</taxon>
        <taxon>Saurischia</taxon>
        <taxon>Theropoda</taxon>
        <taxon>Coelurosauria</taxon>
        <taxon>Aves</taxon>
        <taxon>Neognathae</taxon>
        <taxon>Neoaves</taxon>
        <taxon>Telluraves</taxon>
        <taxon>Australaves</taxon>
        <taxon>Passeriformes</taxon>
        <taxon>Passeroidea</taxon>
        <taxon>Fringillidae</taxon>
        <taxon>Carduelinae</taxon>
        <taxon>Serinus</taxon>
    </lineage>
</organism>
<dbReference type="SMART" id="SM00220">
    <property type="entry name" value="S_TKc"/>
    <property type="match status" value="1"/>
</dbReference>
<evidence type="ECO:0000256" key="7">
    <source>
        <dbReference type="ARBA" id="ARBA00047899"/>
    </source>
</evidence>
<evidence type="ECO:0000256" key="5">
    <source>
        <dbReference type="ARBA" id="ARBA00022777"/>
    </source>
</evidence>
<gene>
    <name evidence="14" type="primary">SBK2</name>
</gene>
<reference evidence="14" key="1">
    <citation type="submission" date="2025-08" db="UniProtKB">
        <authorList>
            <consortium name="Ensembl"/>
        </authorList>
    </citation>
    <scope>IDENTIFICATION</scope>
</reference>
<accession>A0A8C9MMQ5</accession>
<evidence type="ECO:0000256" key="11">
    <source>
        <dbReference type="PROSITE-ProRule" id="PRU10141"/>
    </source>
</evidence>
<dbReference type="GO" id="GO:0004674">
    <property type="term" value="F:protein serine/threonine kinase activity"/>
    <property type="evidence" value="ECO:0007669"/>
    <property type="project" value="UniProtKB-KW"/>
</dbReference>
<dbReference type="PANTHER" id="PTHR24359:SF34">
    <property type="entry name" value="PROTEIN KINASE DOMAIN-CONTAINING PROTEIN"/>
    <property type="match status" value="1"/>
</dbReference>
<protein>
    <recommendedName>
        <fullName evidence="9">Serine/threonine-protein kinase SBK2</fullName>
        <ecNumber evidence="1">2.7.11.1</ecNumber>
    </recommendedName>
    <alternativeName>
        <fullName evidence="10">SH3 domain-binding kinase family member 2</fullName>
    </alternativeName>
</protein>
<keyword evidence="4 11" id="KW-0547">Nucleotide-binding</keyword>
<proteinExistence type="inferred from homology"/>
<dbReference type="AlphaFoldDB" id="A0A8C9MMQ5"/>
<dbReference type="PANTHER" id="PTHR24359">
    <property type="entry name" value="SERINE/THREONINE-PROTEIN KINASE SBK1"/>
    <property type="match status" value="1"/>
</dbReference>
<dbReference type="GeneTree" id="ENSGT00940000161663"/>
<dbReference type="Ensembl" id="ENSSCAT00000006626.1">
    <property type="protein sequence ID" value="ENSSCAP00000005791.1"/>
    <property type="gene ID" value="ENSSCAG00000004581.1"/>
</dbReference>
<keyword evidence="15" id="KW-1185">Reference proteome</keyword>
<dbReference type="Pfam" id="PF00069">
    <property type="entry name" value="Pkinase"/>
    <property type="match status" value="1"/>
</dbReference>
<evidence type="ECO:0000256" key="6">
    <source>
        <dbReference type="ARBA" id="ARBA00022840"/>
    </source>
</evidence>
<evidence type="ECO:0000256" key="4">
    <source>
        <dbReference type="ARBA" id="ARBA00022741"/>
    </source>
</evidence>
<dbReference type="PROSITE" id="PS00108">
    <property type="entry name" value="PROTEIN_KINASE_ST"/>
    <property type="match status" value="1"/>
</dbReference>
<evidence type="ECO:0000256" key="8">
    <source>
        <dbReference type="ARBA" id="ARBA00048679"/>
    </source>
</evidence>
<evidence type="ECO:0000313" key="15">
    <source>
        <dbReference type="Proteomes" id="UP000694409"/>
    </source>
</evidence>
<dbReference type="InterPro" id="IPR011009">
    <property type="entry name" value="Kinase-like_dom_sf"/>
</dbReference>
<evidence type="ECO:0000256" key="12">
    <source>
        <dbReference type="RuleBase" id="RU000304"/>
    </source>
</evidence>
<dbReference type="OMA" id="HRQKGTT"/>
<reference evidence="14" key="2">
    <citation type="submission" date="2025-09" db="UniProtKB">
        <authorList>
            <consortium name="Ensembl"/>
        </authorList>
    </citation>
    <scope>IDENTIFICATION</scope>
</reference>
<comment type="catalytic activity">
    <reaction evidence="7">
        <text>L-threonyl-[protein] + ATP = O-phospho-L-threonyl-[protein] + ADP + H(+)</text>
        <dbReference type="Rhea" id="RHEA:46608"/>
        <dbReference type="Rhea" id="RHEA-COMP:11060"/>
        <dbReference type="Rhea" id="RHEA-COMP:11605"/>
        <dbReference type="ChEBI" id="CHEBI:15378"/>
        <dbReference type="ChEBI" id="CHEBI:30013"/>
        <dbReference type="ChEBI" id="CHEBI:30616"/>
        <dbReference type="ChEBI" id="CHEBI:61977"/>
        <dbReference type="ChEBI" id="CHEBI:456216"/>
        <dbReference type="EC" id="2.7.11.1"/>
    </reaction>
</comment>
<keyword evidence="6 11" id="KW-0067">ATP-binding</keyword>
<name>A0A8C9MMQ5_SERCA</name>
<dbReference type="Proteomes" id="UP000694409">
    <property type="component" value="Unassembled WGS sequence"/>
</dbReference>
<feature type="binding site" evidence="11">
    <location>
        <position position="80"/>
    </location>
    <ligand>
        <name>ATP</name>
        <dbReference type="ChEBI" id="CHEBI:30616"/>
    </ligand>
</feature>
<dbReference type="InterPro" id="IPR008271">
    <property type="entry name" value="Ser/Thr_kinase_AS"/>
</dbReference>
<dbReference type="PROSITE" id="PS00107">
    <property type="entry name" value="PROTEIN_KINASE_ATP"/>
    <property type="match status" value="1"/>
</dbReference>
<keyword evidence="3" id="KW-0808">Transferase</keyword>